<dbReference type="CDD" id="cd21120">
    <property type="entry name" value="SPASM_anSME"/>
    <property type="match status" value="1"/>
</dbReference>
<dbReference type="GO" id="GO:0051539">
    <property type="term" value="F:4 iron, 4 sulfur cluster binding"/>
    <property type="evidence" value="ECO:0007669"/>
    <property type="project" value="UniProtKB-KW"/>
</dbReference>
<dbReference type="RefSeq" id="WP_249332019.1">
    <property type="nucleotide sequence ID" value="NZ_JACRSY010000006.1"/>
</dbReference>
<dbReference type="SFLD" id="SFLDG01072">
    <property type="entry name" value="dehydrogenase_like"/>
    <property type="match status" value="1"/>
</dbReference>
<gene>
    <name evidence="9" type="ORF">H8718_04980</name>
</gene>
<dbReference type="CDD" id="cd01335">
    <property type="entry name" value="Radical_SAM"/>
    <property type="match status" value="1"/>
</dbReference>
<evidence type="ECO:0000256" key="2">
    <source>
        <dbReference type="ARBA" id="ARBA00022485"/>
    </source>
</evidence>
<protein>
    <submittedName>
        <fullName evidence="9">Anaerobic sulfatase maturase</fullName>
    </submittedName>
</protein>
<dbReference type="NCBIfam" id="TIGR04085">
    <property type="entry name" value="rSAM_more_4Fe4S"/>
    <property type="match status" value="1"/>
</dbReference>
<dbReference type="Proteomes" id="UP000655830">
    <property type="component" value="Unassembled WGS sequence"/>
</dbReference>
<dbReference type="GO" id="GO:0016491">
    <property type="term" value="F:oxidoreductase activity"/>
    <property type="evidence" value="ECO:0007669"/>
    <property type="project" value="InterPro"/>
</dbReference>
<evidence type="ECO:0000256" key="4">
    <source>
        <dbReference type="ARBA" id="ARBA00022723"/>
    </source>
</evidence>
<dbReference type="PANTHER" id="PTHR43273">
    <property type="entry name" value="ANAEROBIC SULFATASE-MATURATING ENZYME HOMOLOG ASLB-RELATED"/>
    <property type="match status" value="1"/>
</dbReference>
<feature type="domain" description="Radical SAM core" evidence="8">
    <location>
        <begin position="1"/>
        <end position="238"/>
    </location>
</feature>
<evidence type="ECO:0000313" key="10">
    <source>
        <dbReference type="Proteomes" id="UP000655830"/>
    </source>
</evidence>
<keyword evidence="2" id="KW-0004">4Fe-4S</keyword>
<dbReference type="Pfam" id="PF04055">
    <property type="entry name" value="Radical_SAM"/>
    <property type="match status" value="1"/>
</dbReference>
<dbReference type="NCBIfam" id="TIGR03942">
    <property type="entry name" value="sulfatase_rSAM"/>
    <property type="match status" value="1"/>
</dbReference>
<comment type="caution">
    <text evidence="9">The sequence shown here is derived from an EMBL/GenBank/DDBJ whole genome shotgun (WGS) entry which is preliminary data.</text>
</comment>
<reference evidence="9" key="1">
    <citation type="submission" date="2020-08" db="EMBL/GenBank/DDBJ databases">
        <title>Genome public.</title>
        <authorList>
            <person name="Liu C."/>
            <person name="Sun Q."/>
        </authorList>
    </citation>
    <scope>NUCLEOTIDE SEQUENCE</scope>
    <source>
        <strain evidence="9">NSJ-12</strain>
    </source>
</reference>
<organism evidence="9 10">
    <name type="scientific">Zhenhengia yiwuensis</name>
    <dbReference type="NCBI Taxonomy" id="2763666"/>
    <lineage>
        <taxon>Bacteria</taxon>
        <taxon>Bacillati</taxon>
        <taxon>Bacillota</taxon>
        <taxon>Clostridia</taxon>
        <taxon>Lachnospirales</taxon>
        <taxon>Lachnospiraceae</taxon>
        <taxon>Zhenhengia</taxon>
    </lineage>
</organism>
<evidence type="ECO:0000256" key="7">
    <source>
        <dbReference type="ARBA" id="ARBA00023601"/>
    </source>
</evidence>
<keyword evidence="5" id="KW-0408">Iron</keyword>
<dbReference type="GO" id="GO:0046872">
    <property type="term" value="F:metal ion binding"/>
    <property type="evidence" value="ECO:0007669"/>
    <property type="project" value="UniProtKB-KW"/>
</dbReference>
<dbReference type="Gene3D" id="3.20.20.70">
    <property type="entry name" value="Aldolase class I"/>
    <property type="match status" value="1"/>
</dbReference>
<sequence length="373" mass="43367">MPPIHLLIKPASSGCNLACKYCFYADVSDHRSVKSYGKMTVEALEVLVKKAMERAEGSCTFAFQGGEPTLVGLEFYEELVRLEKKYAKPGLTVQNAIQTNGTLITEEWAKFLGKNRFLVGLSVDGTKEVNDGLRCFRNGEGTFERLMETAALFDKYKVEYNILTVVTKQVTKNIKEIYDFYIAHNFRYLQFIPCLDDIQDEKGSKDYSLLPEDYEVFLKDLFDKWYETLRKGEFIYIRYFENLLQKMLGYYPEACGMMGTCTHQYVIEADGGVYPCDFYVMDEYKIGNLLTDDFETLEVNRTAINFIPQSQAKDSGCMKCKWYRLCHGGCRRDRDQFDNGKMGRNYFCRAYKTFFKYSYPRLEEVAKMILSRR</sequence>
<evidence type="ECO:0000259" key="8">
    <source>
        <dbReference type="PROSITE" id="PS51918"/>
    </source>
</evidence>
<keyword evidence="4" id="KW-0479">Metal-binding</keyword>
<dbReference type="PANTHER" id="PTHR43273:SF3">
    <property type="entry name" value="ANAEROBIC SULFATASE-MATURATING ENZYME HOMOLOG ASLB-RELATED"/>
    <property type="match status" value="1"/>
</dbReference>
<dbReference type="SUPFAM" id="SSF102114">
    <property type="entry name" value="Radical SAM enzymes"/>
    <property type="match status" value="1"/>
</dbReference>
<dbReference type="InterPro" id="IPR058240">
    <property type="entry name" value="rSAM_sf"/>
</dbReference>
<dbReference type="PROSITE" id="PS51918">
    <property type="entry name" value="RADICAL_SAM"/>
    <property type="match status" value="1"/>
</dbReference>
<dbReference type="InterPro" id="IPR047207">
    <property type="entry name" value="SPASM_anSME"/>
</dbReference>
<comment type="similarity">
    <text evidence="7">Belongs to the radical SAM superfamily. Anaerobic sulfatase-maturating enzyme family.</text>
</comment>
<dbReference type="NCBIfam" id="NF010321">
    <property type="entry name" value="PRK13758.1"/>
    <property type="match status" value="1"/>
</dbReference>
<evidence type="ECO:0000256" key="1">
    <source>
        <dbReference type="ARBA" id="ARBA00001966"/>
    </source>
</evidence>
<dbReference type="AlphaFoldDB" id="A0A926I8P3"/>
<name>A0A926I8P3_9FIRM</name>
<keyword evidence="10" id="KW-1185">Reference proteome</keyword>
<accession>A0A926I8P3</accession>
<evidence type="ECO:0000256" key="3">
    <source>
        <dbReference type="ARBA" id="ARBA00022691"/>
    </source>
</evidence>
<comment type="cofactor">
    <cofactor evidence="1">
        <name>[4Fe-4S] cluster</name>
        <dbReference type="ChEBI" id="CHEBI:49883"/>
    </cofactor>
</comment>
<dbReference type="InterPro" id="IPR023885">
    <property type="entry name" value="4Fe4S-binding_SPASM_dom"/>
</dbReference>
<dbReference type="SFLD" id="SFLDF00289">
    <property type="entry name" value="anaerobic_Cys-type_sulfatase-m"/>
    <property type="match status" value="1"/>
</dbReference>
<dbReference type="SFLD" id="SFLDS00029">
    <property type="entry name" value="Radical_SAM"/>
    <property type="match status" value="1"/>
</dbReference>
<evidence type="ECO:0000313" key="9">
    <source>
        <dbReference type="EMBL" id="MBC8578885.1"/>
    </source>
</evidence>
<proteinExistence type="inferred from homology"/>
<evidence type="ECO:0000256" key="5">
    <source>
        <dbReference type="ARBA" id="ARBA00023004"/>
    </source>
</evidence>
<dbReference type="SFLD" id="SFLDG01067">
    <property type="entry name" value="SPASM/twitch_domain_containing"/>
    <property type="match status" value="1"/>
</dbReference>
<dbReference type="InterPro" id="IPR034485">
    <property type="entry name" value="Anaerobic_Cys-type_sulfatase-m"/>
</dbReference>
<dbReference type="InterPro" id="IPR023867">
    <property type="entry name" value="Sulphatase_maturase_rSAM"/>
</dbReference>
<dbReference type="SFLD" id="SFLDG01386">
    <property type="entry name" value="main_SPASM_domain-containing"/>
    <property type="match status" value="1"/>
</dbReference>
<keyword evidence="6" id="KW-0411">Iron-sulfur</keyword>
<dbReference type="InterPro" id="IPR013785">
    <property type="entry name" value="Aldolase_TIM"/>
</dbReference>
<dbReference type="SFLD" id="SFLDG01384">
    <property type="entry name" value="thioether_bond_formation_requi"/>
    <property type="match status" value="1"/>
</dbReference>
<dbReference type="Pfam" id="PF13186">
    <property type="entry name" value="SPASM"/>
    <property type="match status" value="1"/>
</dbReference>
<evidence type="ECO:0000256" key="6">
    <source>
        <dbReference type="ARBA" id="ARBA00023014"/>
    </source>
</evidence>
<dbReference type="InterPro" id="IPR007197">
    <property type="entry name" value="rSAM"/>
</dbReference>
<keyword evidence="3" id="KW-0949">S-adenosyl-L-methionine</keyword>
<dbReference type="EMBL" id="JACRSY010000006">
    <property type="protein sequence ID" value="MBC8578885.1"/>
    <property type="molecule type" value="Genomic_DNA"/>
</dbReference>